<organism evidence="1 2">
    <name type="scientific">Nephila pilipes</name>
    <name type="common">Giant wood spider</name>
    <name type="synonym">Nephila maculata</name>
    <dbReference type="NCBI Taxonomy" id="299642"/>
    <lineage>
        <taxon>Eukaryota</taxon>
        <taxon>Metazoa</taxon>
        <taxon>Ecdysozoa</taxon>
        <taxon>Arthropoda</taxon>
        <taxon>Chelicerata</taxon>
        <taxon>Arachnida</taxon>
        <taxon>Araneae</taxon>
        <taxon>Araneomorphae</taxon>
        <taxon>Entelegynae</taxon>
        <taxon>Araneoidea</taxon>
        <taxon>Nephilidae</taxon>
        <taxon>Nephila</taxon>
    </lineage>
</organism>
<name>A0A8X6MFY6_NEPPI</name>
<evidence type="ECO:0000313" key="2">
    <source>
        <dbReference type="Proteomes" id="UP000887013"/>
    </source>
</evidence>
<comment type="caution">
    <text evidence="1">The sequence shown here is derived from an EMBL/GenBank/DDBJ whole genome shotgun (WGS) entry which is preliminary data.</text>
</comment>
<reference evidence="1" key="1">
    <citation type="submission" date="2020-08" db="EMBL/GenBank/DDBJ databases">
        <title>Multicomponent nature underlies the extraordinary mechanical properties of spider dragline silk.</title>
        <authorList>
            <person name="Kono N."/>
            <person name="Nakamura H."/>
            <person name="Mori M."/>
            <person name="Yoshida Y."/>
            <person name="Ohtoshi R."/>
            <person name="Malay A.D."/>
            <person name="Moran D.A.P."/>
            <person name="Tomita M."/>
            <person name="Numata K."/>
            <person name="Arakawa K."/>
        </authorList>
    </citation>
    <scope>NUCLEOTIDE SEQUENCE</scope>
</reference>
<dbReference type="EMBL" id="BMAW01092439">
    <property type="protein sequence ID" value="GFS54819.1"/>
    <property type="molecule type" value="Genomic_DNA"/>
</dbReference>
<sequence length="290" mass="34040">MVGPTHLKASQNIDFCTWHVDHAWRKDLQKIQYREMQLEVYKILRTLMEEKDVDTFNVMFNEVIKKILENDMTKEFCKYFLDNYANCMNSWAYCHRLQLGLNTNMHVESMHKALKYIYLKGRNAKWLDKTINALMRFIRDKLVDRLIVTNKGKLTSKLKNHRQRHKTSLSLSTAMITENESGYIVPSSSSHETCLVQENNTNCSCKLICTDCSNTCIHNYSCTCQDASVKWNMCKHIHLVCRHKFSVVQAESSNIDNLSSLRSDFLIDEEDETRTRESDISYNNRAMHKK</sequence>
<evidence type="ECO:0000313" key="1">
    <source>
        <dbReference type="EMBL" id="GFS54819.1"/>
    </source>
</evidence>
<keyword evidence="2" id="KW-1185">Reference proteome</keyword>
<dbReference type="Proteomes" id="UP000887013">
    <property type="component" value="Unassembled WGS sequence"/>
</dbReference>
<dbReference type="OrthoDB" id="6436084at2759"/>
<accession>A0A8X6MFY6</accession>
<protein>
    <submittedName>
        <fullName evidence="1">MULE domain-containing protein</fullName>
    </submittedName>
</protein>
<dbReference type="AlphaFoldDB" id="A0A8X6MFY6"/>
<proteinExistence type="predicted"/>
<gene>
    <name evidence="1" type="primary">AVEN_171321_1</name>
    <name evidence="1" type="ORF">NPIL_536101</name>
</gene>